<name>A0ABU1TW75_9BACL</name>
<dbReference type="Pfam" id="PF01081">
    <property type="entry name" value="Aldolase"/>
    <property type="match status" value="1"/>
</dbReference>
<dbReference type="PANTHER" id="PTHR30246:SF1">
    <property type="entry name" value="2-DEHYDRO-3-DEOXY-6-PHOSPHOGALACTONATE ALDOLASE-RELATED"/>
    <property type="match status" value="1"/>
</dbReference>
<protein>
    <submittedName>
        <fullName evidence="6">2-keto-3-deoxy-6-phosphogluconate aldolase</fullName>
    </submittedName>
</protein>
<dbReference type="CDD" id="cd00452">
    <property type="entry name" value="KDPG_aldolase"/>
    <property type="match status" value="1"/>
</dbReference>
<comment type="pathway">
    <text evidence="1">Carbohydrate acid metabolism.</text>
</comment>
<evidence type="ECO:0000313" key="6">
    <source>
        <dbReference type="EMBL" id="MDR7071451.1"/>
    </source>
</evidence>
<gene>
    <name evidence="6" type="ORF">J2X07_000426</name>
</gene>
<comment type="subunit">
    <text evidence="3">Homotrimer.</text>
</comment>
<keyword evidence="7" id="KW-1185">Reference proteome</keyword>
<dbReference type="PROSITE" id="PS00160">
    <property type="entry name" value="ALDOLASE_KDPG_KHG_2"/>
    <property type="match status" value="1"/>
</dbReference>
<sequence length="90" mass="9870">MTPTEVVMAYNHGLTLLKLFPSNLFGPSYLKGLRDPFPEVEFIPTGGISDQNAKSWLEAGAFAIGLGGNLTKGTTEEIRNTVFRLKRSIK</sequence>
<dbReference type="PANTHER" id="PTHR30246">
    <property type="entry name" value="2-KETO-3-DEOXY-6-PHOSPHOGLUCONATE ALDOLASE"/>
    <property type="match status" value="1"/>
</dbReference>
<proteinExistence type="inferred from homology"/>
<keyword evidence="4" id="KW-0456">Lyase</keyword>
<dbReference type="InterPro" id="IPR013785">
    <property type="entry name" value="Aldolase_TIM"/>
</dbReference>
<evidence type="ECO:0000256" key="4">
    <source>
        <dbReference type="ARBA" id="ARBA00023239"/>
    </source>
</evidence>
<accession>A0ABU1TW75</accession>
<dbReference type="EMBL" id="JAVDWA010000001">
    <property type="protein sequence ID" value="MDR7071451.1"/>
    <property type="molecule type" value="Genomic_DNA"/>
</dbReference>
<dbReference type="Gene3D" id="3.20.20.70">
    <property type="entry name" value="Aldolase class I"/>
    <property type="match status" value="1"/>
</dbReference>
<keyword evidence="5" id="KW-0119">Carbohydrate metabolism</keyword>
<evidence type="ECO:0000313" key="7">
    <source>
        <dbReference type="Proteomes" id="UP001258181"/>
    </source>
</evidence>
<evidence type="ECO:0000256" key="3">
    <source>
        <dbReference type="ARBA" id="ARBA00011233"/>
    </source>
</evidence>
<dbReference type="InterPro" id="IPR031338">
    <property type="entry name" value="KDPG/KHG_AS_2"/>
</dbReference>
<organism evidence="6 7">
    <name type="scientific">Fictibacillus barbaricus</name>
    <dbReference type="NCBI Taxonomy" id="182136"/>
    <lineage>
        <taxon>Bacteria</taxon>
        <taxon>Bacillati</taxon>
        <taxon>Bacillota</taxon>
        <taxon>Bacilli</taxon>
        <taxon>Bacillales</taxon>
        <taxon>Fictibacillaceae</taxon>
        <taxon>Fictibacillus</taxon>
    </lineage>
</organism>
<evidence type="ECO:0000256" key="1">
    <source>
        <dbReference type="ARBA" id="ARBA00004761"/>
    </source>
</evidence>
<evidence type="ECO:0000256" key="2">
    <source>
        <dbReference type="ARBA" id="ARBA00006906"/>
    </source>
</evidence>
<dbReference type="InterPro" id="IPR000887">
    <property type="entry name" value="Aldlse_KDPG_KHG"/>
</dbReference>
<dbReference type="SUPFAM" id="SSF51569">
    <property type="entry name" value="Aldolase"/>
    <property type="match status" value="1"/>
</dbReference>
<reference evidence="6 7" key="1">
    <citation type="submission" date="2023-07" db="EMBL/GenBank/DDBJ databases">
        <title>Sorghum-associated microbial communities from plants grown in Nebraska, USA.</title>
        <authorList>
            <person name="Schachtman D."/>
        </authorList>
    </citation>
    <scope>NUCLEOTIDE SEQUENCE [LARGE SCALE GENOMIC DNA]</scope>
    <source>
        <strain evidence="6 7">BE211</strain>
    </source>
</reference>
<comment type="similarity">
    <text evidence="2">Belongs to the KHG/KDPG aldolase family.</text>
</comment>
<dbReference type="Proteomes" id="UP001258181">
    <property type="component" value="Unassembled WGS sequence"/>
</dbReference>
<comment type="caution">
    <text evidence="6">The sequence shown here is derived from an EMBL/GenBank/DDBJ whole genome shotgun (WGS) entry which is preliminary data.</text>
</comment>
<evidence type="ECO:0000256" key="5">
    <source>
        <dbReference type="ARBA" id="ARBA00023277"/>
    </source>
</evidence>